<reference evidence="1 3" key="2">
    <citation type="journal article" date="2013" name="Nature">
        <title>Insights into bilaterian evolution from three spiralian genomes.</title>
        <authorList>
            <person name="Simakov O."/>
            <person name="Marletaz F."/>
            <person name="Cho S.J."/>
            <person name="Edsinger-Gonzales E."/>
            <person name="Havlak P."/>
            <person name="Hellsten U."/>
            <person name="Kuo D.H."/>
            <person name="Larsson T."/>
            <person name="Lv J."/>
            <person name="Arendt D."/>
            <person name="Savage R."/>
            <person name="Osoegawa K."/>
            <person name="de Jong P."/>
            <person name="Grimwood J."/>
            <person name="Chapman J.A."/>
            <person name="Shapiro H."/>
            <person name="Aerts A."/>
            <person name="Otillar R.P."/>
            <person name="Terry A.Y."/>
            <person name="Boore J.L."/>
            <person name="Grigoriev I.V."/>
            <person name="Lindberg D.R."/>
            <person name="Seaver E.C."/>
            <person name="Weisblat D.A."/>
            <person name="Putnam N.H."/>
            <person name="Rokhsar D.S."/>
        </authorList>
    </citation>
    <scope>NUCLEOTIDE SEQUENCE</scope>
    <source>
        <strain evidence="1 3">I ESC-2004</strain>
    </source>
</reference>
<gene>
    <name evidence="1" type="ORF">CAPTEDRAFT_120103</name>
</gene>
<sequence>MTLIPPFLQVEPWIGATSSPVLILRFLGTSPDSSSVIPMLTSLCQQICYNYNVPNDDIPEDLSPLVQHLKNLFLVATESKPLILFLDSLDQLSAADGAHQLAWLPVELPPHTK</sequence>
<dbReference type="STRING" id="283909.R7U132"/>
<evidence type="ECO:0000313" key="1">
    <source>
        <dbReference type="EMBL" id="ELT99709.1"/>
    </source>
</evidence>
<dbReference type="PANTHER" id="PTHR19871:SF14">
    <property type="entry name" value="DUF4062 DOMAIN-CONTAINING PROTEIN"/>
    <property type="match status" value="1"/>
</dbReference>
<dbReference type="InterPro" id="IPR052752">
    <property type="entry name" value="NACHT-WD_repeat"/>
</dbReference>
<dbReference type="Proteomes" id="UP000014760">
    <property type="component" value="Unassembled WGS sequence"/>
</dbReference>
<proteinExistence type="predicted"/>
<evidence type="ECO:0000313" key="2">
    <source>
        <dbReference type="EnsemblMetazoa" id="CapteP120103"/>
    </source>
</evidence>
<dbReference type="PANTHER" id="PTHR19871">
    <property type="entry name" value="BETA TRANSDUCIN-RELATED PROTEIN"/>
    <property type="match status" value="1"/>
</dbReference>
<keyword evidence="3" id="KW-1185">Reference proteome</keyword>
<reference evidence="3" key="1">
    <citation type="submission" date="2012-12" db="EMBL/GenBank/DDBJ databases">
        <authorList>
            <person name="Hellsten U."/>
            <person name="Grimwood J."/>
            <person name="Chapman J.A."/>
            <person name="Shapiro H."/>
            <person name="Aerts A."/>
            <person name="Otillar R.P."/>
            <person name="Terry A.Y."/>
            <person name="Boore J.L."/>
            <person name="Simakov O."/>
            <person name="Marletaz F."/>
            <person name="Cho S.-J."/>
            <person name="Edsinger-Gonzales E."/>
            <person name="Havlak P."/>
            <person name="Kuo D.-H."/>
            <person name="Larsson T."/>
            <person name="Lv J."/>
            <person name="Arendt D."/>
            <person name="Savage R."/>
            <person name="Osoegawa K."/>
            <person name="de Jong P."/>
            <person name="Lindberg D.R."/>
            <person name="Seaver E.C."/>
            <person name="Weisblat D.A."/>
            <person name="Putnam N.H."/>
            <person name="Grigoriev I.V."/>
            <person name="Rokhsar D.S."/>
        </authorList>
    </citation>
    <scope>NUCLEOTIDE SEQUENCE</scope>
    <source>
        <strain evidence="3">I ESC-2004</strain>
    </source>
</reference>
<feature type="non-terminal residue" evidence="1">
    <location>
        <position position="113"/>
    </location>
</feature>
<protein>
    <submittedName>
        <fullName evidence="1 2">Uncharacterized protein</fullName>
    </submittedName>
</protein>
<reference evidence="2" key="3">
    <citation type="submission" date="2015-06" db="UniProtKB">
        <authorList>
            <consortium name="EnsemblMetazoa"/>
        </authorList>
    </citation>
    <scope>IDENTIFICATION</scope>
</reference>
<evidence type="ECO:0000313" key="3">
    <source>
        <dbReference type="Proteomes" id="UP000014760"/>
    </source>
</evidence>
<dbReference type="OrthoDB" id="2325716at2759"/>
<dbReference type="EMBL" id="AMQN01026419">
    <property type="status" value="NOT_ANNOTATED_CDS"/>
    <property type="molecule type" value="Genomic_DNA"/>
</dbReference>
<dbReference type="OMA" id="PYCKVST"/>
<organism evidence="1">
    <name type="scientific">Capitella teleta</name>
    <name type="common">Polychaete worm</name>
    <dbReference type="NCBI Taxonomy" id="283909"/>
    <lineage>
        <taxon>Eukaryota</taxon>
        <taxon>Metazoa</taxon>
        <taxon>Spiralia</taxon>
        <taxon>Lophotrochozoa</taxon>
        <taxon>Annelida</taxon>
        <taxon>Polychaeta</taxon>
        <taxon>Sedentaria</taxon>
        <taxon>Scolecida</taxon>
        <taxon>Capitellidae</taxon>
        <taxon>Capitella</taxon>
    </lineage>
</organism>
<dbReference type="EnsemblMetazoa" id="CapteT120103">
    <property type="protein sequence ID" value="CapteP120103"/>
    <property type="gene ID" value="CapteG120103"/>
</dbReference>
<dbReference type="EMBL" id="KB306577">
    <property type="protein sequence ID" value="ELT99709.1"/>
    <property type="molecule type" value="Genomic_DNA"/>
</dbReference>
<dbReference type="AlphaFoldDB" id="R7U132"/>
<name>R7U132_CAPTE</name>
<dbReference type="HOGENOM" id="CLU_2139633_0_0_1"/>
<accession>R7U132</accession>